<proteinExistence type="predicted"/>
<evidence type="ECO:0000259" key="9">
    <source>
        <dbReference type="Pfam" id="PF08659"/>
    </source>
</evidence>
<feature type="domain" description="Ketoreductase (KR)" evidence="9">
    <location>
        <begin position="80"/>
        <end position="145"/>
    </location>
</feature>
<keyword evidence="8" id="KW-0511">Multifunctional enzyme</keyword>
<evidence type="ECO:0000256" key="7">
    <source>
        <dbReference type="ARBA" id="ARBA00023160"/>
    </source>
</evidence>
<sequence>MDDMTVLLNDGIKRGVVQPIERTVFQKNEAEDAFRYMTTGKHVGKVLIKIRDEERDKVTLNVNPMTVEATTRTWFHPSKVYIITGGLGGFGLELSYWMVLRGAKKLVLTSRTGVRSAYQQLYLKRFRKFGKLIEDYKIDITVSTVNATTEEGAHKLIDEASGIAPVG</sequence>
<keyword evidence="6" id="KW-0443">Lipid metabolism</keyword>
<dbReference type="EMBL" id="CAJPIZ010056132">
    <property type="protein sequence ID" value="CAG2123287.1"/>
    <property type="molecule type" value="Genomic_DNA"/>
</dbReference>
<dbReference type="InterPro" id="IPR036291">
    <property type="entry name" value="NAD(P)-bd_dom_sf"/>
</dbReference>
<keyword evidence="1" id="KW-0596">Phosphopantetheine</keyword>
<keyword evidence="7" id="KW-0275">Fatty acid biosynthesis</keyword>
<dbReference type="Proteomes" id="UP000759131">
    <property type="component" value="Unassembled WGS sequence"/>
</dbReference>
<keyword evidence="11" id="KW-1185">Reference proteome</keyword>
<dbReference type="GO" id="GO:0006633">
    <property type="term" value="P:fatty acid biosynthetic process"/>
    <property type="evidence" value="ECO:0007669"/>
    <property type="project" value="UniProtKB-KW"/>
</dbReference>
<evidence type="ECO:0000256" key="1">
    <source>
        <dbReference type="ARBA" id="ARBA00022450"/>
    </source>
</evidence>
<evidence type="ECO:0000256" key="2">
    <source>
        <dbReference type="ARBA" id="ARBA00022516"/>
    </source>
</evidence>
<evidence type="ECO:0000313" key="11">
    <source>
        <dbReference type="Proteomes" id="UP000759131"/>
    </source>
</evidence>
<keyword evidence="3" id="KW-0276">Fatty acid metabolism</keyword>
<dbReference type="SUPFAM" id="SSF51735">
    <property type="entry name" value="NAD(P)-binding Rossmann-fold domains"/>
    <property type="match status" value="1"/>
</dbReference>
<dbReference type="InterPro" id="IPR050091">
    <property type="entry name" value="PKS_NRPS_Biosynth_Enz"/>
</dbReference>
<dbReference type="GO" id="GO:0016491">
    <property type="term" value="F:oxidoreductase activity"/>
    <property type="evidence" value="ECO:0007669"/>
    <property type="project" value="UniProtKB-KW"/>
</dbReference>
<dbReference type="Gene3D" id="3.40.50.720">
    <property type="entry name" value="NAD(P)-binding Rossmann-like Domain"/>
    <property type="match status" value="1"/>
</dbReference>
<dbReference type="PANTHER" id="PTHR43775">
    <property type="entry name" value="FATTY ACID SYNTHASE"/>
    <property type="match status" value="1"/>
</dbReference>
<dbReference type="GO" id="GO:0004312">
    <property type="term" value="F:fatty acid synthase activity"/>
    <property type="evidence" value="ECO:0007669"/>
    <property type="project" value="TreeGrafter"/>
</dbReference>
<keyword evidence="5" id="KW-0560">Oxidoreductase</keyword>
<name>A0A7R9QMA6_9ACAR</name>
<gene>
    <name evidence="10" type="ORF">OSB1V03_LOCUS23232</name>
</gene>
<dbReference type="Gene3D" id="3.90.180.10">
    <property type="entry name" value="Medium-chain alcohol dehydrogenases, catalytic domain"/>
    <property type="match status" value="1"/>
</dbReference>
<dbReference type="AlphaFoldDB" id="A0A7R9QMA6"/>
<dbReference type="Pfam" id="PF08659">
    <property type="entry name" value="KR"/>
    <property type="match status" value="1"/>
</dbReference>
<accession>A0A7R9QMA6</accession>
<dbReference type="PANTHER" id="PTHR43775:SF7">
    <property type="entry name" value="FATTY ACID SYNTHASE"/>
    <property type="match status" value="1"/>
</dbReference>
<keyword evidence="4" id="KW-0521">NADP</keyword>
<feature type="non-terminal residue" evidence="10">
    <location>
        <position position="167"/>
    </location>
</feature>
<organism evidence="10">
    <name type="scientific">Medioppia subpectinata</name>
    <dbReference type="NCBI Taxonomy" id="1979941"/>
    <lineage>
        <taxon>Eukaryota</taxon>
        <taxon>Metazoa</taxon>
        <taxon>Ecdysozoa</taxon>
        <taxon>Arthropoda</taxon>
        <taxon>Chelicerata</taxon>
        <taxon>Arachnida</taxon>
        <taxon>Acari</taxon>
        <taxon>Acariformes</taxon>
        <taxon>Sarcoptiformes</taxon>
        <taxon>Oribatida</taxon>
        <taxon>Brachypylina</taxon>
        <taxon>Oppioidea</taxon>
        <taxon>Oppiidae</taxon>
        <taxon>Medioppia</taxon>
    </lineage>
</organism>
<dbReference type="EMBL" id="OC910707">
    <property type="protein sequence ID" value="CAD7651190.1"/>
    <property type="molecule type" value="Genomic_DNA"/>
</dbReference>
<reference evidence="10" key="1">
    <citation type="submission" date="2020-11" db="EMBL/GenBank/DDBJ databases">
        <authorList>
            <person name="Tran Van P."/>
        </authorList>
    </citation>
    <scope>NUCLEOTIDE SEQUENCE</scope>
</reference>
<evidence type="ECO:0000256" key="8">
    <source>
        <dbReference type="ARBA" id="ARBA00023268"/>
    </source>
</evidence>
<keyword evidence="2" id="KW-0444">Lipid biosynthesis</keyword>
<evidence type="ECO:0000256" key="4">
    <source>
        <dbReference type="ARBA" id="ARBA00022857"/>
    </source>
</evidence>
<evidence type="ECO:0000313" key="10">
    <source>
        <dbReference type="EMBL" id="CAD7651190.1"/>
    </source>
</evidence>
<dbReference type="InterPro" id="IPR013968">
    <property type="entry name" value="PKS_KR"/>
</dbReference>
<evidence type="ECO:0000256" key="5">
    <source>
        <dbReference type="ARBA" id="ARBA00023002"/>
    </source>
</evidence>
<evidence type="ECO:0000256" key="3">
    <source>
        <dbReference type="ARBA" id="ARBA00022832"/>
    </source>
</evidence>
<protein>
    <recommendedName>
        <fullName evidence="9">Ketoreductase (KR) domain-containing protein</fullName>
    </recommendedName>
</protein>
<dbReference type="OrthoDB" id="6538104at2759"/>
<evidence type="ECO:0000256" key="6">
    <source>
        <dbReference type="ARBA" id="ARBA00023098"/>
    </source>
</evidence>